<evidence type="ECO:0000259" key="7">
    <source>
        <dbReference type="Pfam" id="PF01435"/>
    </source>
</evidence>
<dbReference type="InterPro" id="IPR051156">
    <property type="entry name" value="Mito/Outer_Membr_Metalloprot"/>
</dbReference>
<dbReference type="EMBL" id="CP089982">
    <property type="protein sequence ID" value="WXA94128.1"/>
    <property type="molecule type" value="Genomic_DNA"/>
</dbReference>
<keyword evidence="4 6" id="KW-0862">Zinc</keyword>
<evidence type="ECO:0000313" key="8">
    <source>
        <dbReference type="EMBL" id="WXA94128.1"/>
    </source>
</evidence>
<evidence type="ECO:0000256" key="4">
    <source>
        <dbReference type="ARBA" id="ARBA00022833"/>
    </source>
</evidence>
<evidence type="ECO:0000256" key="5">
    <source>
        <dbReference type="ARBA" id="ARBA00023049"/>
    </source>
</evidence>
<organism evidence="8 9">
    <name type="scientific">Pendulispora brunnea</name>
    <dbReference type="NCBI Taxonomy" id="2905690"/>
    <lineage>
        <taxon>Bacteria</taxon>
        <taxon>Pseudomonadati</taxon>
        <taxon>Myxococcota</taxon>
        <taxon>Myxococcia</taxon>
        <taxon>Myxococcales</taxon>
        <taxon>Sorangiineae</taxon>
        <taxon>Pendulisporaceae</taxon>
        <taxon>Pendulispora</taxon>
    </lineage>
</organism>
<proteinExistence type="inferred from homology"/>
<name>A0ABZ2K5Z7_9BACT</name>
<dbReference type="InterPro" id="IPR001915">
    <property type="entry name" value="Peptidase_M48"/>
</dbReference>
<keyword evidence="5 6" id="KW-0482">Metalloprotease</keyword>
<gene>
    <name evidence="8" type="ORF">LZC95_47755</name>
</gene>
<dbReference type="PANTHER" id="PTHR22726:SF1">
    <property type="entry name" value="METALLOENDOPEPTIDASE OMA1, MITOCHONDRIAL"/>
    <property type="match status" value="1"/>
</dbReference>
<keyword evidence="3 6" id="KW-0378">Hydrolase</keyword>
<evidence type="ECO:0000256" key="3">
    <source>
        <dbReference type="ARBA" id="ARBA00022801"/>
    </source>
</evidence>
<reference evidence="8 9" key="1">
    <citation type="submission" date="2021-12" db="EMBL/GenBank/DDBJ databases">
        <title>Discovery of the Pendulisporaceae a myxobacterial family with distinct sporulation behavior and unique specialized metabolism.</title>
        <authorList>
            <person name="Garcia R."/>
            <person name="Popoff A."/>
            <person name="Bader C.D."/>
            <person name="Loehr J."/>
            <person name="Walesch S."/>
            <person name="Walt C."/>
            <person name="Boldt J."/>
            <person name="Bunk B."/>
            <person name="Haeckl F.J.F.P.J."/>
            <person name="Gunesch A.P."/>
            <person name="Birkelbach J."/>
            <person name="Nuebel U."/>
            <person name="Pietschmann T."/>
            <person name="Bach T."/>
            <person name="Mueller R."/>
        </authorList>
    </citation>
    <scope>NUCLEOTIDE SEQUENCE [LARGE SCALE GENOMIC DNA]</scope>
    <source>
        <strain evidence="8 9">MSr12523</strain>
    </source>
</reference>
<sequence>MPDVKLDFQAWLAARRDSELSDESDALGEELFTWMDEQVVVEKSGWAPELCERVATRLQAADPASIRKCPVVFWSEQRTAFAVPGRYIYIGRRLIEEAMPEDAVAFLFAHELAHHRLGHTKQLLPALRWARHLPVAQIASFLAVAAVRLATSREQETEADAWAFDRCLEVGYDGRSCLQLFDVLRKVAEDYGDLDMAYGHDDVEAAAQRELDKHQQPEWRNALSALLERGARARWEIIRGYPSIRDRRARLEARLAERTR</sequence>
<feature type="domain" description="Peptidase M48" evidence="7">
    <location>
        <begin position="51"/>
        <end position="247"/>
    </location>
</feature>
<keyword evidence="2" id="KW-0479">Metal-binding</keyword>
<keyword evidence="9" id="KW-1185">Reference proteome</keyword>
<dbReference type="RefSeq" id="WP_394844730.1">
    <property type="nucleotide sequence ID" value="NZ_CP089982.1"/>
</dbReference>
<evidence type="ECO:0000256" key="1">
    <source>
        <dbReference type="ARBA" id="ARBA00022670"/>
    </source>
</evidence>
<dbReference type="Proteomes" id="UP001379533">
    <property type="component" value="Chromosome"/>
</dbReference>
<dbReference type="EC" id="3.4.24.-" evidence="8"/>
<evidence type="ECO:0000313" key="9">
    <source>
        <dbReference type="Proteomes" id="UP001379533"/>
    </source>
</evidence>
<dbReference type="Gene3D" id="3.30.2010.10">
    <property type="entry name" value="Metalloproteases ('zincins'), catalytic domain"/>
    <property type="match status" value="1"/>
</dbReference>
<comment type="cofactor">
    <cofactor evidence="6">
        <name>Zn(2+)</name>
        <dbReference type="ChEBI" id="CHEBI:29105"/>
    </cofactor>
    <text evidence="6">Binds 1 zinc ion per subunit.</text>
</comment>
<keyword evidence="1 6" id="KW-0645">Protease</keyword>
<evidence type="ECO:0000256" key="2">
    <source>
        <dbReference type="ARBA" id="ARBA00022723"/>
    </source>
</evidence>
<dbReference type="Pfam" id="PF01435">
    <property type="entry name" value="Peptidase_M48"/>
    <property type="match status" value="1"/>
</dbReference>
<evidence type="ECO:0000256" key="6">
    <source>
        <dbReference type="RuleBase" id="RU003983"/>
    </source>
</evidence>
<dbReference type="PANTHER" id="PTHR22726">
    <property type="entry name" value="METALLOENDOPEPTIDASE OMA1"/>
    <property type="match status" value="1"/>
</dbReference>
<protein>
    <submittedName>
        <fullName evidence="8">M48 family metalloprotease</fullName>
        <ecNumber evidence="8">3.4.24.-</ecNumber>
    </submittedName>
</protein>
<accession>A0ABZ2K5Z7</accession>
<comment type="similarity">
    <text evidence="6">Belongs to the peptidase M48 family.</text>
</comment>
<dbReference type="GO" id="GO:0008237">
    <property type="term" value="F:metallopeptidase activity"/>
    <property type="evidence" value="ECO:0007669"/>
    <property type="project" value="UniProtKB-KW"/>
</dbReference>